<evidence type="ECO:0000256" key="3">
    <source>
        <dbReference type="ARBA" id="ARBA00022741"/>
    </source>
</evidence>
<dbReference type="Gene3D" id="3.90.640.10">
    <property type="entry name" value="Actin, Chain A, domain 4"/>
    <property type="match status" value="1"/>
</dbReference>
<keyword evidence="7 8" id="KW-0342">GTP-binding</keyword>
<dbReference type="Proteomes" id="UP000001396">
    <property type="component" value="Unassembled WGS sequence"/>
</dbReference>
<dbReference type="SUPFAM" id="SSF81383">
    <property type="entry name" value="F-box domain"/>
    <property type="match status" value="1"/>
</dbReference>
<keyword evidence="13" id="KW-1185">Reference proteome</keyword>
<evidence type="ECO:0000259" key="10">
    <source>
        <dbReference type="PROSITE" id="PS50181"/>
    </source>
</evidence>
<dbReference type="InterPro" id="IPR001810">
    <property type="entry name" value="F-box_dom"/>
</dbReference>
<dbReference type="GO" id="GO:0005783">
    <property type="term" value="C:endoplasmic reticulum"/>
    <property type="evidence" value="ECO:0007669"/>
    <property type="project" value="TreeGrafter"/>
</dbReference>
<protein>
    <recommendedName>
        <fullName evidence="14">Fe2OG dioxygenase domain-containing protein</fullName>
    </recommendedName>
</protein>
<dbReference type="GO" id="GO:0005506">
    <property type="term" value="F:iron ion binding"/>
    <property type="evidence" value="ECO:0007669"/>
    <property type="project" value="InterPro"/>
</dbReference>
<dbReference type="InterPro" id="IPR005123">
    <property type="entry name" value="Oxoglu/Fe-dep_dioxygenase_dom"/>
</dbReference>
<keyword evidence="2 9" id="KW-0479">Metal-binding</keyword>
<evidence type="ECO:0000256" key="6">
    <source>
        <dbReference type="ARBA" id="ARBA00023004"/>
    </source>
</evidence>
<organism evidence="12 13">
    <name type="scientific">Heterostelium pallidum (strain ATCC 26659 / Pp 5 / PN500)</name>
    <name type="common">Cellular slime mold</name>
    <name type="synonym">Polysphondylium pallidum</name>
    <dbReference type="NCBI Taxonomy" id="670386"/>
    <lineage>
        <taxon>Eukaryota</taxon>
        <taxon>Amoebozoa</taxon>
        <taxon>Evosea</taxon>
        <taxon>Eumycetozoa</taxon>
        <taxon>Dictyostelia</taxon>
        <taxon>Acytosteliales</taxon>
        <taxon>Acytosteliaceae</taxon>
        <taxon>Heterostelium</taxon>
    </lineage>
</organism>
<keyword evidence="6" id="KW-0408">Iron</keyword>
<dbReference type="GO" id="GO:0005525">
    <property type="term" value="F:GTP binding"/>
    <property type="evidence" value="ECO:0007669"/>
    <property type="project" value="UniProtKB-KW"/>
</dbReference>
<dbReference type="PANTHER" id="PTHR10869">
    <property type="entry name" value="PROLYL 4-HYDROXYLASE ALPHA SUBUNIT"/>
    <property type="match status" value="1"/>
</dbReference>
<dbReference type="Pfam" id="PF00646">
    <property type="entry name" value="F-box"/>
    <property type="match status" value="1"/>
</dbReference>
<comment type="caution">
    <text evidence="12">The sequence shown here is derived from an EMBL/GenBank/DDBJ whole genome shotgun (WGS) entry which is preliminary data.</text>
</comment>
<dbReference type="EMBL" id="ADBJ01000003">
    <property type="protein sequence ID" value="EFA86274.1"/>
    <property type="molecule type" value="Genomic_DNA"/>
</dbReference>
<dbReference type="InterPro" id="IPR045054">
    <property type="entry name" value="P4HA-like"/>
</dbReference>
<keyword evidence="4" id="KW-0223">Dioxygenase</keyword>
<dbReference type="PROSITE" id="PS51417">
    <property type="entry name" value="ARF"/>
    <property type="match status" value="1"/>
</dbReference>
<dbReference type="AlphaFoldDB" id="D3AXK5"/>
<evidence type="ECO:0000256" key="9">
    <source>
        <dbReference type="PIRSR" id="PIRSR606689-2"/>
    </source>
</evidence>
<dbReference type="InterPro" id="IPR006689">
    <property type="entry name" value="Small_GTPase_ARF/SAR"/>
</dbReference>
<dbReference type="InterPro" id="IPR044862">
    <property type="entry name" value="Pro_4_hyd_alph_FE2OG_OXY"/>
</dbReference>
<evidence type="ECO:0000259" key="11">
    <source>
        <dbReference type="PROSITE" id="PS51471"/>
    </source>
</evidence>
<dbReference type="OMA" id="PHYVMSS"/>
<dbReference type="GO" id="GO:0031418">
    <property type="term" value="F:L-ascorbic acid binding"/>
    <property type="evidence" value="ECO:0007669"/>
    <property type="project" value="InterPro"/>
</dbReference>
<dbReference type="SUPFAM" id="SSF52540">
    <property type="entry name" value="P-loop containing nucleoside triphosphate hydrolases"/>
    <property type="match status" value="1"/>
</dbReference>
<dbReference type="PROSITE" id="PS50181">
    <property type="entry name" value="FBOX"/>
    <property type="match status" value="1"/>
</dbReference>
<dbReference type="InterPro" id="IPR043129">
    <property type="entry name" value="ATPase_NBD"/>
</dbReference>
<dbReference type="GO" id="GO:0004656">
    <property type="term" value="F:procollagen-proline 4-dioxygenase activity"/>
    <property type="evidence" value="ECO:0007669"/>
    <property type="project" value="TreeGrafter"/>
</dbReference>
<gene>
    <name evidence="12" type="ORF">PPL_00836</name>
</gene>
<keyword evidence="5" id="KW-0560">Oxidoreductase</keyword>
<dbReference type="PROSITE" id="PS51471">
    <property type="entry name" value="FE2OG_OXY"/>
    <property type="match status" value="1"/>
</dbReference>
<evidence type="ECO:0008006" key="14">
    <source>
        <dbReference type="Google" id="ProtNLM"/>
    </source>
</evidence>
<evidence type="ECO:0000313" key="13">
    <source>
        <dbReference type="Proteomes" id="UP000001396"/>
    </source>
</evidence>
<dbReference type="FunCoup" id="D3AXK5">
    <property type="interactions" value="26"/>
</dbReference>
<dbReference type="Pfam" id="PF13640">
    <property type="entry name" value="2OG-FeII_Oxy_3"/>
    <property type="match status" value="1"/>
</dbReference>
<evidence type="ECO:0000256" key="1">
    <source>
        <dbReference type="ARBA" id="ARBA00001961"/>
    </source>
</evidence>
<dbReference type="Gene3D" id="3.40.50.300">
    <property type="entry name" value="P-loop containing nucleotide triphosphate hydrolases"/>
    <property type="match status" value="1"/>
</dbReference>
<dbReference type="GeneID" id="31356367"/>
<comment type="cofactor">
    <cofactor evidence="1">
        <name>L-ascorbate</name>
        <dbReference type="ChEBI" id="CHEBI:38290"/>
    </cofactor>
</comment>
<dbReference type="InParanoid" id="D3AXK5"/>
<dbReference type="RefSeq" id="XP_020438379.1">
    <property type="nucleotide sequence ID" value="XM_020571856.1"/>
</dbReference>
<proteinExistence type="predicted"/>
<feature type="binding site" evidence="8">
    <location>
        <begin position="824"/>
        <end position="827"/>
    </location>
    <ligand>
        <name>GTP</name>
        <dbReference type="ChEBI" id="CHEBI:37565"/>
    </ligand>
</feature>
<sequence length="882" mass="100588">MDMENNTIVEKEGSTLTIPENRTHTGSDIAPFTEFPNHHEINVNPSRRDLNLQTSYGFLVDNLLSPEECQFYIDESLKKGYRTIEKEFPKEYRNNTRYLGKCKTLSNVLWTRLQHHFKTEEVENIKPYGFDQDGIWIPLGLDDCFTFGRYEPGGRFKPHLDATYAESPDTRSIYTMQIYLNDDYNGGKTNFYLPANPLELDKHVMTESVQPKRGTALIFNHDTLHEGAEVTSGVKFILRVDMMFLRIKRGNDMPADQKEKLQRARELFFKADSLEKDTGDLVSAIETYVKAQMLLAELPSVDSPVSTSTTSTTTTTDKSPSAIVKTLAKQDATIYALPEIILFNILVTCSLKDIINFRSTCKSMYKTLTKNALWKKVYIKLYSYESFIFEEPNAELLDKPKTKVSLLGSITKKFQRMEVTPTEPRCWFITVQNIHSAHVRNNFVFLDIGRNITKYCLLNSSHQVLPSRASIHYEYAPHYAMSSFDREYWNVGYNASANHQIPIEKGEFDVGRVQCTIEIIKHCFHSFSKRLSSTHPYVLALTPPMINKAHQQNHLVNLRRKQHNELVLYKDAGLCVLQSHGIESGIVVMVGVSATFIINYSKGKMLSHVDFAVNGTTVVNYVKDKNVAYQKPKEIQHLFVNRTTYDTRPADLIDEWYKHVSVSMEYQKDATKSSIGESLFYSAPELFFNPGLDNIQSVGIVEAIVNAYAEIPEAEKPNIKNVVLTGGIVKIPNSSAKKSIESIIVSMGVNIESIYYKGWEVFAGDLLYPNYIRKSYKPYLMSCDVVIFVVDSSDYLQISAAKEQIDLLLSENCINSSVFLVLANKQDLKKRIAPVQLENYLELYRLNVPWKCIPTSVESEIGIEDSIKWILENTITRTVPIV</sequence>
<feature type="domain" description="Fe2OG dioxygenase" evidence="11">
    <location>
        <begin position="140"/>
        <end position="247"/>
    </location>
</feature>
<dbReference type="Gene3D" id="2.60.120.620">
    <property type="entry name" value="q2cbj1_9rhob like domain"/>
    <property type="match status" value="1"/>
</dbReference>
<feature type="domain" description="F-box" evidence="10">
    <location>
        <begin position="331"/>
        <end position="377"/>
    </location>
</feature>
<feature type="binding site" evidence="9">
    <location>
        <position position="746"/>
    </location>
    <ligand>
        <name>Mg(2+)</name>
        <dbReference type="ChEBI" id="CHEBI:18420"/>
    </ligand>
</feature>
<evidence type="ECO:0000256" key="4">
    <source>
        <dbReference type="ARBA" id="ARBA00022964"/>
    </source>
</evidence>
<dbReference type="STRING" id="670386.D3AXK5"/>
<dbReference type="InterPro" id="IPR036047">
    <property type="entry name" value="F-box-like_dom_sf"/>
</dbReference>
<evidence type="ECO:0000256" key="7">
    <source>
        <dbReference type="ARBA" id="ARBA00023134"/>
    </source>
</evidence>
<dbReference type="PANTHER" id="PTHR10869:SF211">
    <property type="entry name" value="F-BOX DOMAIN-CONTAINING PROTEIN"/>
    <property type="match status" value="1"/>
</dbReference>
<dbReference type="InterPro" id="IPR027417">
    <property type="entry name" value="P-loop_NTPase"/>
</dbReference>
<dbReference type="Gene3D" id="1.20.1280.50">
    <property type="match status" value="1"/>
</dbReference>
<name>D3AXK5_HETP5</name>
<dbReference type="GO" id="GO:0003924">
    <property type="term" value="F:GTPase activity"/>
    <property type="evidence" value="ECO:0007669"/>
    <property type="project" value="InterPro"/>
</dbReference>
<dbReference type="SMART" id="SM00177">
    <property type="entry name" value="ARF"/>
    <property type="match status" value="1"/>
</dbReference>
<keyword evidence="3 8" id="KW-0547">Nucleotide-binding</keyword>
<dbReference type="SMART" id="SM00702">
    <property type="entry name" value="P4Hc"/>
    <property type="match status" value="1"/>
</dbReference>
<evidence type="ECO:0000313" key="12">
    <source>
        <dbReference type="EMBL" id="EFA86274.1"/>
    </source>
</evidence>
<dbReference type="SMART" id="SM00256">
    <property type="entry name" value="FBOX"/>
    <property type="match status" value="1"/>
</dbReference>
<dbReference type="SUPFAM" id="SSF53067">
    <property type="entry name" value="Actin-like ATPase domain"/>
    <property type="match status" value="1"/>
</dbReference>
<keyword evidence="9" id="KW-0460">Magnesium</keyword>
<dbReference type="Gene3D" id="3.30.420.40">
    <property type="match status" value="1"/>
</dbReference>
<evidence type="ECO:0000256" key="2">
    <source>
        <dbReference type="ARBA" id="ARBA00022723"/>
    </source>
</evidence>
<reference evidence="12 13" key="1">
    <citation type="journal article" date="2011" name="Genome Res.">
        <title>Phylogeny-wide analysis of social amoeba genomes highlights ancient origins for complex intercellular communication.</title>
        <authorList>
            <person name="Heidel A.J."/>
            <person name="Lawal H.M."/>
            <person name="Felder M."/>
            <person name="Schilde C."/>
            <person name="Helps N.R."/>
            <person name="Tunggal B."/>
            <person name="Rivero F."/>
            <person name="John U."/>
            <person name="Schleicher M."/>
            <person name="Eichinger L."/>
            <person name="Platzer M."/>
            <person name="Noegel A.A."/>
            <person name="Schaap P."/>
            <person name="Gloeckner G."/>
        </authorList>
    </citation>
    <scope>NUCLEOTIDE SEQUENCE [LARGE SCALE GENOMIC DNA]</scope>
    <source>
        <strain evidence="13">ATCC 26659 / Pp 5 / PN500</strain>
    </source>
</reference>
<dbReference type="InterPro" id="IPR006620">
    <property type="entry name" value="Pro_4_hyd_alph"/>
</dbReference>
<accession>D3AXK5</accession>
<dbReference type="Pfam" id="PF00025">
    <property type="entry name" value="Arf"/>
    <property type="match status" value="1"/>
</dbReference>
<evidence type="ECO:0000256" key="8">
    <source>
        <dbReference type="PIRSR" id="PIRSR606689-1"/>
    </source>
</evidence>
<evidence type="ECO:0000256" key="5">
    <source>
        <dbReference type="ARBA" id="ARBA00023002"/>
    </source>
</evidence>